<dbReference type="NCBIfam" id="NF001842">
    <property type="entry name" value="PRK00567.1-3"/>
    <property type="match status" value="1"/>
</dbReference>
<keyword evidence="8 10" id="KW-0472">Membrane</keyword>
<keyword evidence="4 10" id="KW-1003">Cell membrane</keyword>
<dbReference type="InterPro" id="IPR036019">
    <property type="entry name" value="MscL_channel"/>
</dbReference>
<evidence type="ECO:0000256" key="10">
    <source>
        <dbReference type="HAMAP-Rule" id="MF_00115"/>
    </source>
</evidence>
<keyword evidence="9 10" id="KW-0407">Ion channel</keyword>
<reference evidence="11 13" key="1">
    <citation type="submission" date="2015-01" db="EMBL/GenBank/DDBJ databases">
        <title>Lactococcus lactis subsp.lactis JCM 5805 whole genome shotgun sequence.</title>
        <authorList>
            <person name="Fujii T."/>
            <person name="Tomita Y."/>
            <person name="Ikushima S."/>
            <person name="Fujiwara D."/>
        </authorList>
    </citation>
    <scope>NUCLEOTIDE SEQUENCE [LARGE SCALE GENOMIC DNA]</scope>
    <source>
        <strain evidence="11 13">JCM 5805</strain>
    </source>
</reference>
<comment type="subunit">
    <text evidence="10">Homopentamer.</text>
</comment>
<keyword evidence="5 10" id="KW-0812">Transmembrane</keyword>
<dbReference type="InterPro" id="IPR037673">
    <property type="entry name" value="MSC/AndL"/>
</dbReference>
<dbReference type="PRINTS" id="PR01264">
    <property type="entry name" value="MECHCHANNEL"/>
</dbReference>
<dbReference type="Pfam" id="PF01741">
    <property type="entry name" value="MscL"/>
    <property type="match status" value="1"/>
</dbReference>
<evidence type="ECO:0000256" key="2">
    <source>
        <dbReference type="ARBA" id="ARBA00007254"/>
    </source>
</evidence>
<feature type="transmembrane region" description="Helical" evidence="10">
    <location>
        <begin position="38"/>
        <end position="57"/>
    </location>
</feature>
<feature type="transmembrane region" description="Helical" evidence="10">
    <location>
        <begin position="69"/>
        <end position="90"/>
    </location>
</feature>
<keyword evidence="7 10" id="KW-0406">Ion transport</keyword>
<dbReference type="EMBL" id="BBSI01000048">
    <property type="protein sequence ID" value="GAM81966.1"/>
    <property type="molecule type" value="Genomic_DNA"/>
</dbReference>
<evidence type="ECO:0000256" key="1">
    <source>
        <dbReference type="ARBA" id="ARBA00004651"/>
    </source>
</evidence>
<dbReference type="EMBL" id="LKLW01000097">
    <property type="protein sequence ID" value="KSU26357.1"/>
    <property type="molecule type" value="Genomic_DNA"/>
</dbReference>
<organism evidence="11 13">
    <name type="scientific">Lactococcus lactis subsp. lactis</name>
    <name type="common">Streptococcus lactis</name>
    <dbReference type="NCBI Taxonomy" id="1360"/>
    <lineage>
        <taxon>Bacteria</taxon>
        <taxon>Bacillati</taxon>
        <taxon>Bacillota</taxon>
        <taxon>Bacilli</taxon>
        <taxon>Lactobacillales</taxon>
        <taxon>Streptococcaceae</taxon>
        <taxon>Lactococcus</taxon>
    </lineage>
</organism>
<evidence type="ECO:0000313" key="14">
    <source>
        <dbReference type="Proteomes" id="UP000052991"/>
    </source>
</evidence>
<dbReference type="PATRIC" id="fig|1360.116.peg.2179"/>
<feature type="transmembrane region" description="Helical" evidence="10">
    <location>
        <begin position="12"/>
        <end position="32"/>
    </location>
</feature>
<dbReference type="PANTHER" id="PTHR30266">
    <property type="entry name" value="MECHANOSENSITIVE CHANNEL MSCL"/>
    <property type="match status" value="1"/>
</dbReference>
<dbReference type="RefSeq" id="WP_025017224.1">
    <property type="nucleotide sequence ID" value="NZ_BAABQR010000015.1"/>
</dbReference>
<evidence type="ECO:0000256" key="4">
    <source>
        <dbReference type="ARBA" id="ARBA00022475"/>
    </source>
</evidence>
<evidence type="ECO:0000313" key="11">
    <source>
        <dbReference type="EMBL" id="GAM81966.1"/>
    </source>
</evidence>
<evidence type="ECO:0000256" key="5">
    <source>
        <dbReference type="ARBA" id="ARBA00022692"/>
    </source>
</evidence>
<dbReference type="AlphaFoldDB" id="A0A0B8QTF2"/>
<protein>
    <recommendedName>
        <fullName evidence="10">Large-conductance mechanosensitive channel</fullName>
    </recommendedName>
</protein>
<dbReference type="Proteomes" id="UP000031847">
    <property type="component" value="Unassembled WGS sequence"/>
</dbReference>
<dbReference type="GO" id="GO:0008381">
    <property type="term" value="F:mechanosensitive monoatomic ion channel activity"/>
    <property type="evidence" value="ECO:0007669"/>
    <property type="project" value="UniProtKB-UniRule"/>
</dbReference>
<sequence length="124" mass="14190">MLREFKNFILRGNVLDLAVGVIIGSAFTGLVTSLVNNLINALIGMFVQSTALANFYFYIDKIKFTYGAFLNDTINFVITAFVVFIIIKFVNRLIPHKEKEKQENQNKELDTLIEIRDLLKIKSK</sequence>
<comment type="function">
    <text evidence="10">Channel that opens in response to stretch forces in the membrane lipid bilayer. May participate in the regulation of osmotic pressure changes within the cell.</text>
</comment>
<dbReference type="InterPro" id="IPR001185">
    <property type="entry name" value="MS_channel"/>
</dbReference>
<reference evidence="14" key="2">
    <citation type="submission" date="2015-10" db="EMBL/GenBank/DDBJ databases">
        <title>Draft Genome Sequences of 11 Lactococcus lactis subspecies cremoris strains.</title>
        <authorList>
            <person name="Wels M."/>
            <person name="Backus L."/>
            <person name="Boekhorst J."/>
            <person name="Dijkstra A."/>
            <person name="Beerthuizen M."/>
            <person name="Kelly W."/>
            <person name="Siezen R."/>
            <person name="Bachmann H."/>
            <person name="Van Hijum S."/>
        </authorList>
    </citation>
    <scope>NUCLEOTIDE SEQUENCE [LARGE SCALE GENOMIC DNA]</scope>
    <source>
        <strain evidence="14">N42</strain>
    </source>
</reference>
<evidence type="ECO:0000313" key="13">
    <source>
        <dbReference type="Proteomes" id="UP000031847"/>
    </source>
</evidence>
<dbReference type="InterPro" id="IPR019823">
    <property type="entry name" value="Mechanosensitive_channel_CS"/>
</dbReference>
<dbReference type="HAMAP" id="MF_00115">
    <property type="entry name" value="MscL"/>
    <property type="match status" value="1"/>
</dbReference>
<comment type="subcellular location">
    <subcellularLocation>
        <location evidence="1 10">Cell membrane</location>
        <topology evidence="1 10">Multi-pass membrane protein</topology>
    </subcellularLocation>
</comment>
<dbReference type="GO" id="GO:0005886">
    <property type="term" value="C:plasma membrane"/>
    <property type="evidence" value="ECO:0007669"/>
    <property type="project" value="UniProtKB-SubCell"/>
</dbReference>
<dbReference type="SUPFAM" id="SSF81330">
    <property type="entry name" value="Gated mechanosensitive channel"/>
    <property type="match status" value="1"/>
</dbReference>
<gene>
    <name evidence="10" type="primary">mscL</name>
    <name evidence="11" type="ORF">JCM5805K_3093</name>
    <name evidence="12" type="ORF">N42_1603</name>
</gene>
<evidence type="ECO:0000256" key="3">
    <source>
        <dbReference type="ARBA" id="ARBA00022448"/>
    </source>
</evidence>
<dbReference type="PANTHER" id="PTHR30266:SF2">
    <property type="entry name" value="LARGE-CONDUCTANCE MECHANOSENSITIVE CHANNEL"/>
    <property type="match status" value="1"/>
</dbReference>
<evidence type="ECO:0000256" key="9">
    <source>
        <dbReference type="ARBA" id="ARBA00023303"/>
    </source>
</evidence>
<keyword evidence="3 10" id="KW-0813">Transport</keyword>
<reference evidence="12" key="3">
    <citation type="journal article" date="2017" name="Genome Announc.">
        <title>Draft Genome Sequences of 24 Lactococcus lactis Strains.</title>
        <authorList>
            <person name="Backus L."/>
            <person name="Wels M."/>
            <person name="Boekhorst J."/>
            <person name="Dijkstra A.R."/>
            <person name="Beerthuyzen M."/>
            <person name="Kelly W.J."/>
            <person name="Siezen R.J."/>
            <person name="van Hijum S.A."/>
            <person name="Bachmann H."/>
        </authorList>
    </citation>
    <scope>NUCLEOTIDE SEQUENCE</scope>
    <source>
        <strain evidence="12">N42</strain>
    </source>
</reference>
<dbReference type="PROSITE" id="PS01327">
    <property type="entry name" value="MSCL"/>
    <property type="match status" value="1"/>
</dbReference>
<dbReference type="NCBIfam" id="TIGR00220">
    <property type="entry name" value="mscL"/>
    <property type="match status" value="1"/>
</dbReference>
<dbReference type="Gene3D" id="1.10.1200.120">
    <property type="entry name" value="Large-conductance mechanosensitive channel, MscL, domain 1"/>
    <property type="match status" value="1"/>
</dbReference>
<accession>A0A0B8QTF2</accession>
<proteinExistence type="inferred from homology"/>
<name>A0A0B8QTF2_LACLL</name>
<evidence type="ECO:0000256" key="6">
    <source>
        <dbReference type="ARBA" id="ARBA00022989"/>
    </source>
</evidence>
<evidence type="ECO:0000313" key="12">
    <source>
        <dbReference type="EMBL" id="KSU26357.1"/>
    </source>
</evidence>
<evidence type="ECO:0000256" key="7">
    <source>
        <dbReference type="ARBA" id="ARBA00023065"/>
    </source>
</evidence>
<comment type="caution">
    <text evidence="11">The sequence shown here is derived from an EMBL/GenBank/DDBJ whole genome shotgun (WGS) entry which is preliminary data.</text>
</comment>
<dbReference type="Proteomes" id="UP000052991">
    <property type="component" value="Unassembled WGS sequence"/>
</dbReference>
<comment type="similarity">
    <text evidence="2 10">Belongs to the MscL family.</text>
</comment>
<keyword evidence="6 10" id="KW-1133">Transmembrane helix</keyword>
<evidence type="ECO:0000256" key="8">
    <source>
        <dbReference type="ARBA" id="ARBA00023136"/>
    </source>
</evidence>